<dbReference type="AlphaFoldDB" id="A0A347UM08"/>
<dbReference type="InterPro" id="IPR008775">
    <property type="entry name" value="Phytyl_CoA_dOase-like"/>
</dbReference>
<dbReference type="OrthoDB" id="2560571at2"/>
<evidence type="ECO:0000313" key="1">
    <source>
        <dbReference type="EMBL" id="AXX99886.1"/>
    </source>
</evidence>
<dbReference type="Pfam" id="PF05721">
    <property type="entry name" value="PhyH"/>
    <property type="match status" value="1"/>
</dbReference>
<dbReference type="PANTHER" id="PTHR20883:SF49">
    <property type="entry name" value="PHYTANOYL-COA DIOXYGENASE"/>
    <property type="match status" value="1"/>
</dbReference>
<organism evidence="1 2">
    <name type="scientific">Profundibacter amoris</name>
    <dbReference type="NCBI Taxonomy" id="2171755"/>
    <lineage>
        <taxon>Bacteria</taxon>
        <taxon>Pseudomonadati</taxon>
        <taxon>Pseudomonadota</taxon>
        <taxon>Alphaproteobacteria</taxon>
        <taxon>Rhodobacterales</taxon>
        <taxon>Paracoccaceae</taxon>
        <taxon>Profundibacter</taxon>
    </lineage>
</organism>
<dbReference type="GO" id="GO:0016706">
    <property type="term" value="F:2-oxoglutarate-dependent dioxygenase activity"/>
    <property type="evidence" value="ECO:0007669"/>
    <property type="project" value="UniProtKB-ARBA"/>
</dbReference>
<dbReference type="PANTHER" id="PTHR20883">
    <property type="entry name" value="PHYTANOYL-COA DIOXYGENASE DOMAIN CONTAINING 1"/>
    <property type="match status" value="1"/>
</dbReference>
<gene>
    <name evidence="1" type="ORF">BAR1_16630</name>
</gene>
<dbReference type="KEGG" id="pamo:BAR1_16630"/>
<keyword evidence="1" id="KW-0560">Oxidoreductase</keyword>
<dbReference type="Proteomes" id="UP000261704">
    <property type="component" value="Chromosome"/>
</dbReference>
<dbReference type="RefSeq" id="WP_118944537.1">
    <property type="nucleotide sequence ID" value="NZ_CP032125.1"/>
</dbReference>
<dbReference type="Gene3D" id="2.60.120.620">
    <property type="entry name" value="q2cbj1_9rhob like domain"/>
    <property type="match status" value="1"/>
</dbReference>
<proteinExistence type="predicted"/>
<dbReference type="EMBL" id="CP032125">
    <property type="protein sequence ID" value="AXX99886.1"/>
    <property type="molecule type" value="Genomic_DNA"/>
</dbReference>
<protein>
    <submittedName>
        <fullName evidence="1">Phytanoyl-CoA dioxygenase</fullName>
    </submittedName>
</protein>
<evidence type="ECO:0000313" key="2">
    <source>
        <dbReference type="Proteomes" id="UP000261704"/>
    </source>
</evidence>
<name>A0A347UM08_9RHOB</name>
<keyword evidence="1" id="KW-0223">Dioxygenase</keyword>
<sequence length="262" mass="29810">MITDKQIADFQRDGVVKLNGVFADWVEVMAAGVARNLAKPGEYASENDVKQGRFFDDYCNWSRIPEFERIVRESPAAELAAKIMQSYSAQFFHDHVLVKESGTPTPTPWHQDGPYYFVEGEQTVSMWIPLDPVDKASLRFIAGSHKWDRMVRPVSWADDSDFYEGDHDWIPVPDPDADPDGMTVLEWPMQPGDAVLFDYRTVHGARGNMSGSTRRALSLRWVGDDARYVERQGRTSPPFPGHGMVTGQRLRQDWFPVIWGQS</sequence>
<dbReference type="SUPFAM" id="SSF51197">
    <property type="entry name" value="Clavaminate synthase-like"/>
    <property type="match status" value="1"/>
</dbReference>
<keyword evidence="2" id="KW-1185">Reference proteome</keyword>
<reference evidence="1 2" key="1">
    <citation type="submission" date="2018-09" db="EMBL/GenBank/DDBJ databases">
        <title>Profundibacter amoris BAR1 gen. nov., sp. nov., a new member of the Roseobacter clade isolated at Lokis Castle Vent Field on the Arctic Mid-Oceanic Ridge.</title>
        <authorList>
            <person name="Le Moine Bauer S."/>
            <person name="Sjoeberg A.G."/>
            <person name="L'Haridon S."/>
            <person name="Stokke R."/>
            <person name="Roalkvam I."/>
            <person name="Steen I.H."/>
            <person name="Dahle H."/>
        </authorList>
    </citation>
    <scope>NUCLEOTIDE SEQUENCE [LARGE SCALE GENOMIC DNA]</scope>
    <source>
        <strain evidence="1 2">BAR1</strain>
    </source>
</reference>
<dbReference type="GO" id="GO:0005506">
    <property type="term" value="F:iron ion binding"/>
    <property type="evidence" value="ECO:0007669"/>
    <property type="project" value="UniProtKB-ARBA"/>
</dbReference>
<accession>A0A347UM08</accession>